<evidence type="ECO:0000256" key="1">
    <source>
        <dbReference type="SAM" id="SignalP"/>
    </source>
</evidence>
<feature type="domain" description="Peptidoglycan binding-like" evidence="2">
    <location>
        <begin position="96"/>
        <end position="149"/>
    </location>
</feature>
<evidence type="ECO:0000259" key="2">
    <source>
        <dbReference type="Pfam" id="PF01471"/>
    </source>
</evidence>
<dbReference type="InterPro" id="IPR036366">
    <property type="entry name" value="PGBDSf"/>
</dbReference>
<dbReference type="InterPro" id="IPR002477">
    <property type="entry name" value="Peptidoglycan-bd-like"/>
</dbReference>
<evidence type="ECO:0000313" key="4">
    <source>
        <dbReference type="Proteomes" id="UP000012589"/>
    </source>
</evidence>
<name>N2A8W4_9FIRM</name>
<dbReference type="Proteomes" id="UP000012589">
    <property type="component" value="Unassembled WGS sequence"/>
</dbReference>
<dbReference type="Pfam" id="PF01471">
    <property type="entry name" value="PG_binding_1"/>
    <property type="match status" value="1"/>
</dbReference>
<dbReference type="SUPFAM" id="SSF47090">
    <property type="entry name" value="PGBD-like"/>
    <property type="match status" value="1"/>
</dbReference>
<feature type="signal peptide" evidence="1">
    <location>
        <begin position="1"/>
        <end position="22"/>
    </location>
</feature>
<accession>N2A8W4</accession>
<protein>
    <recommendedName>
        <fullName evidence="2">Peptidoglycan binding-like domain-containing protein</fullName>
    </recommendedName>
</protein>
<dbReference type="STRING" id="1235802.C823_03113"/>
<gene>
    <name evidence="3" type="ORF">C823_03113</name>
</gene>
<dbReference type="AlphaFoldDB" id="N2A8W4"/>
<sequence>MKRMKRTLLAAALIGAVSFTTAGQSVVTAYAHGHCGGGHCGSYTNYYYCGGHGAHVHNGGVCPYADDDPYYYCGGHGAHTHPDGICPYVATVSKTTIRKVQRTLNRCGYSCGTADGVMGTKTKRALKKYQRDNGLTADGLIGRQTLDALGL</sequence>
<dbReference type="OrthoDB" id="1766016at2"/>
<dbReference type="EMBL" id="AQFT01000095">
    <property type="protein sequence ID" value="EMZ24661.1"/>
    <property type="molecule type" value="Genomic_DNA"/>
</dbReference>
<dbReference type="PATRIC" id="fig|1235802.3.peg.3294"/>
<keyword evidence="4" id="KW-1185">Reference proteome</keyword>
<organism evidence="3 4">
    <name type="scientific">Eubacterium plexicaudatum ASF492</name>
    <dbReference type="NCBI Taxonomy" id="1235802"/>
    <lineage>
        <taxon>Bacteria</taxon>
        <taxon>Bacillati</taxon>
        <taxon>Bacillota</taxon>
        <taxon>Clostridia</taxon>
        <taxon>Eubacteriales</taxon>
        <taxon>Eubacteriaceae</taxon>
        <taxon>Eubacterium</taxon>
    </lineage>
</organism>
<dbReference type="eggNOG" id="COG3409">
    <property type="taxonomic scope" value="Bacteria"/>
</dbReference>
<feature type="chain" id="PRO_5038519393" description="Peptidoglycan binding-like domain-containing protein" evidence="1">
    <location>
        <begin position="23"/>
        <end position="151"/>
    </location>
</feature>
<proteinExistence type="predicted"/>
<dbReference type="InterPro" id="IPR036365">
    <property type="entry name" value="PGBD-like_sf"/>
</dbReference>
<evidence type="ECO:0000313" key="3">
    <source>
        <dbReference type="EMBL" id="EMZ24661.1"/>
    </source>
</evidence>
<keyword evidence="1" id="KW-0732">Signal</keyword>
<comment type="caution">
    <text evidence="3">The sequence shown here is derived from an EMBL/GenBank/DDBJ whole genome shotgun (WGS) entry which is preliminary data.</text>
</comment>
<dbReference type="Gene3D" id="1.10.101.10">
    <property type="entry name" value="PGBD-like superfamily/PGBD"/>
    <property type="match status" value="1"/>
</dbReference>
<reference evidence="3 4" key="1">
    <citation type="journal article" date="2014" name="Genome Announc.">
        <title>Draft genome sequences of the altered schaedler flora, a defined bacterial community from gnotobiotic mice.</title>
        <authorList>
            <person name="Wannemuehler M.J."/>
            <person name="Overstreet A.M."/>
            <person name="Ward D.V."/>
            <person name="Phillips G.J."/>
        </authorList>
    </citation>
    <scope>NUCLEOTIDE SEQUENCE [LARGE SCALE GENOMIC DNA]</scope>
    <source>
        <strain evidence="3 4">ASF492</strain>
    </source>
</reference>
<dbReference type="HOGENOM" id="CLU_115290_0_0_9"/>